<feature type="region of interest" description="Disordered" evidence="1">
    <location>
        <begin position="55"/>
        <end position="82"/>
    </location>
</feature>
<evidence type="ECO:0000313" key="2">
    <source>
        <dbReference type="EMBL" id="GHI61319.1"/>
    </source>
</evidence>
<evidence type="ECO:0000313" key="3">
    <source>
        <dbReference type="Proteomes" id="UP000649259"/>
    </source>
</evidence>
<evidence type="ECO:0000256" key="1">
    <source>
        <dbReference type="SAM" id="MobiDB-lite"/>
    </source>
</evidence>
<proteinExistence type="predicted"/>
<dbReference type="Proteomes" id="UP000649259">
    <property type="component" value="Unassembled WGS sequence"/>
</dbReference>
<dbReference type="EMBL" id="BNEB01000003">
    <property type="protein sequence ID" value="GHI61319.1"/>
    <property type="molecule type" value="Genomic_DNA"/>
</dbReference>
<name>A0ABQ3RZQ2_9ACTN</name>
<comment type="caution">
    <text evidence="2">The sequence shown here is derived from an EMBL/GenBank/DDBJ whole genome shotgun (WGS) entry which is preliminary data.</text>
</comment>
<keyword evidence="3" id="KW-1185">Reference proteome</keyword>
<organism evidence="2 3">
    <name type="scientific">Streptomyces asoensis</name>
    <dbReference type="NCBI Taxonomy" id="249586"/>
    <lineage>
        <taxon>Bacteria</taxon>
        <taxon>Bacillati</taxon>
        <taxon>Actinomycetota</taxon>
        <taxon>Actinomycetes</taxon>
        <taxon>Kitasatosporales</taxon>
        <taxon>Streptomycetaceae</taxon>
        <taxon>Streptomyces</taxon>
    </lineage>
</organism>
<gene>
    <name evidence="2" type="ORF">Saso_29690</name>
</gene>
<feature type="compositionally biased region" description="Basic and acidic residues" evidence="1">
    <location>
        <begin position="57"/>
        <end position="75"/>
    </location>
</feature>
<sequence length="82" mass="8964">MDGERVVAAVAQPGRDRDAALRRQDEVELQFALHHGVMHAGSPLDTDLAPARGGPVRVERGGTRDHYAGPEDFLRRRAVPNV</sequence>
<accession>A0ABQ3RZQ2</accession>
<protein>
    <submittedName>
        <fullName evidence="2">Uncharacterized protein</fullName>
    </submittedName>
</protein>
<reference evidence="3" key="1">
    <citation type="submission" date="2023-07" db="EMBL/GenBank/DDBJ databases">
        <title>Whole genome shotgun sequence of Streptomyces cacaoi subsp. asoensis NBRC 13813.</title>
        <authorList>
            <person name="Komaki H."/>
            <person name="Tamura T."/>
        </authorList>
    </citation>
    <scope>NUCLEOTIDE SEQUENCE [LARGE SCALE GENOMIC DNA]</scope>
    <source>
        <strain evidence="3">NBRC 13813</strain>
    </source>
</reference>